<comment type="similarity">
    <text evidence="1 3">Belongs to the TBCA family.</text>
</comment>
<dbReference type="AlphaFoldDB" id="A0A2P6MPF2"/>
<comment type="caution">
    <text evidence="5">The sequence shown here is derived from an EMBL/GenBank/DDBJ whole genome shotgun (WGS) entry which is preliminary data.</text>
</comment>
<dbReference type="InParanoid" id="A0A2P6MPF2"/>
<keyword evidence="3" id="KW-0206">Cytoskeleton</keyword>
<keyword evidence="3" id="KW-0493">Microtubule</keyword>
<dbReference type="STRING" id="1890364.A0A2P6MPF2"/>
<sequence length="108" mass="12041">MSSNAELLKKLKIKTGSVKRLQKDVTSYEAEAQQQKTKVEGMKNNNADPHDVKKQGEFLEESEAVVAQMKTRLSEAHTDLSEFIARIEKSGNTEVVSSEDFATAKQLL</sequence>
<protein>
    <recommendedName>
        <fullName evidence="3">Tubulin-specific chaperone A</fullName>
    </recommendedName>
</protein>
<keyword evidence="2 3" id="KW-0143">Chaperone</keyword>
<accession>A0A2P6MPF2</accession>
<evidence type="ECO:0000256" key="2">
    <source>
        <dbReference type="ARBA" id="ARBA00023186"/>
    </source>
</evidence>
<feature type="region of interest" description="Disordered" evidence="4">
    <location>
        <begin position="32"/>
        <end position="55"/>
    </location>
</feature>
<dbReference type="InterPro" id="IPR036126">
    <property type="entry name" value="TBCA_sf"/>
</dbReference>
<evidence type="ECO:0000313" key="5">
    <source>
        <dbReference type="EMBL" id="PRP73589.1"/>
    </source>
</evidence>
<dbReference type="FunCoup" id="A0A2P6MPF2">
    <property type="interactions" value="250"/>
</dbReference>
<dbReference type="PANTHER" id="PTHR21500">
    <property type="entry name" value="TUBULIN-SPECIFIC CHAPERONE A"/>
    <property type="match status" value="1"/>
</dbReference>
<evidence type="ECO:0000313" key="6">
    <source>
        <dbReference type="Proteomes" id="UP000241769"/>
    </source>
</evidence>
<reference evidence="5 6" key="1">
    <citation type="journal article" date="2018" name="Genome Biol. Evol.">
        <title>Multiple Roots of Fruiting Body Formation in Amoebozoa.</title>
        <authorList>
            <person name="Hillmann F."/>
            <person name="Forbes G."/>
            <person name="Novohradska S."/>
            <person name="Ferling I."/>
            <person name="Riege K."/>
            <person name="Groth M."/>
            <person name="Westermann M."/>
            <person name="Marz M."/>
            <person name="Spaller T."/>
            <person name="Winckler T."/>
            <person name="Schaap P."/>
            <person name="Glockner G."/>
        </authorList>
    </citation>
    <scope>NUCLEOTIDE SEQUENCE [LARGE SCALE GENOMIC DNA]</scope>
    <source>
        <strain evidence="5 6">Jena</strain>
    </source>
</reference>
<dbReference type="InterPro" id="IPR004226">
    <property type="entry name" value="TBCA"/>
</dbReference>
<dbReference type="OrthoDB" id="296187at2759"/>
<dbReference type="GO" id="GO:0048487">
    <property type="term" value="F:beta-tubulin binding"/>
    <property type="evidence" value="ECO:0007669"/>
    <property type="project" value="InterPro"/>
</dbReference>
<comment type="subunit">
    <text evidence="3">Supercomplex made of cofactors A to E. Cofactors A and D function by capturing and stabilizing tubulin in a quasi-native conformation. Cofactor E binds to the cofactor D-tubulin complex; interaction with cofactor C then causes the release of tubulin polypeptides that are committed to the native state.</text>
</comment>
<organism evidence="5 6">
    <name type="scientific">Planoprotostelium fungivorum</name>
    <dbReference type="NCBI Taxonomy" id="1890364"/>
    <lineage>
        <taxon>Eukaryota</taxon>
        <taxon>Amoebozoa</taxon>
        <taxon>Evosea</taxon>
        <taxon>Variosea</taxon>
        <taxon>Cavosteliida</taxon>
        <taxon>Cavosteliaceae</taxon>
        <taxon>Planoprotostelium</taxon>
    </lineage>
</organism>
<dbReference type="Proteomes" id="UP000241769">
    <property type="component" value="Unassembled WGS sequence"/>
</dbReference>
<dbReference type="PANTHER" id="PTHR21500:SF0">
    <property type="entry name" value="TUBULIN-SPECIFIC CHAPERONE A"/>
    <property type="match status" value="1"/>
</dbReference>
<dbReference type="GO" id="GO:0007021">
    <property type="term" value="P:tubulin complex assembly"/>
    <property type="evidence" value="ECO:0007669"/>
    <property type="project" value="UniProtKB-UniRule"/>
</dbReference>
<keyword evidence="3" id="KW-0963">Cytoplasm</keyword>
<dbReference type="Gene3D" id="1.20.58.90">
    <property type="match status" value="1"/>
</dbReference>
<name>A0A2P6MPF2_9EUKA</name>
<dbReference type="GO" id="GO:0007023">
    <property type="term" value="P:post-chaperonin tubulin folding pathway"/>
    <property type="evidence" value="ECO:0007669"/>
    <property type="project" value="UniProtKB-UniRule"/>
</dbReference>
<comment type="subcellular location">
    <subcellularLocation>
        <location evidence="3">Cytoplasm</location>
        <location evidence="3">Cytoskeleton</location>
    </subcellularLocation>
</comment>
<proteinExistence type="inferred from homology"/>
<dbReference type="GO" id="GO:0005874">
    <property type="term" value="C:microtubule"/>
    <property type="evidence" value="ECO:0007669"/>
    <property type="project" value="UniProtKB-KW"/>
</dbReference>
<evidence type="ECO:0000256" key="4">
    <source>
        <dbReference type="SAM" id="MobiDB-lite"/>
    </source>
</evidence>
<evidence type="ECO:0000256" key="1">
    <source>
        <dbReference type="ARBA" id="ARBA00006806"/>
    </source>
</evidence>
<dbReference type="SUPFAM" id="SSF46988">
    <property type="entry name" value="Tubulin chaperone cofactor A"/>
    <property type="match status" value="1"/>
</dbReference>
<keyword evidence="6" id="KW-1185">Reference proteome</keyword>
<evidence type="ECO:0000256" key="3">
    <source>
        <dbReference type="RuleBase" id="RU364030"/>
    </source>
</evidence>
<gene>
    <name evidence="5" type="ORF">PROFUN_02598</name>
</gene>
<dbReference type="Pfam" id="PF02970">
    <property type="entry name" value="TBCA"/>
    <property type="match status" value="1"/>
</dbReference>
<dbReference type="GO" id="GO:0005829">
    <property type="term" value="C:cytosol"/>
    <property type="evidence" value="ECO:0007669"/>
    <property type="project" value="TreeGrafter"/>
</dbReference>
<dbReference type="EMBL" id="MDYQ01000599">
    <property type="protein sequence ID" value="PRP73589.1"/>
    <property type="molecule type" value="Genomic_DNA"/>
</dbReference>